<dbReference type="AlphaFoldDB" id="A0A7S3BUL6"/>
<dbReference type="NCBIfam" id="TIGR03531">
    <property type="entry name" value="selenium_SpcS"/>
    <property type="match status" value="1"/>
</dbReference>
<comment type="catalytic activity">
    <reaction evidence="16 17">
        <text>O-phospho-L-seryl-tRNA(Sec) + selenophosphate + H2O = L-selenocysteinyl-tRNA(Sec) + 2 phosphate</text>
        <dbReference type="Rhea" id="RHEA:25041"/>
        <dbReference type="Rhea" id="RHEA-COMP:9743"/>
        <dbReference type="Rhea" id="RHEA-COMP:9947"/>
        <dbReference type="ChEBI" id="CHEBI:15377"/>
        <dbReference type="ChEBI" id="CHEBI:16144"/>
        <dbReference type="ChEBI" id="CHEBI:43474"/>
        <dbReference type="ChEBI" id="CHEBI:78551"/>
        <dbReference type="ChEBI" id="CHEBI:78573"/>
        <dbReference type="EC" id="2.9.1.2"/>
    </reaction>
</comment>
<evidence type="ECO:0000256" key="20">
    <source>
        <dbReference type="SAM" id="Phobius"/>
    </source>
</evidence>
<reference evidence="21" key="1">
    <citation type="submission" date="2021-01" db="EMBL/GenBank/DDBJ databases">
        <authorList>
            <person name="Corre E."/>
            <person name="Pelletier E."/>
            <person name="Niang G."/>
            <person name="Scheremetjew M."/>
            <person name="Finn R."/>
            <person name="Kale V."/>
            <person name="Holt S."/>
            <person name="Cochrane G."/>
            <person name="Meng A."/>
            <person name="Brown T."/>
            <person name="Cohen L."/>
        </authorList>
    </citation>
    <scope>NUCLEOTIDE SEQUENCE</scope>
    <source>
        <strain evidence="21">RCC927</strain>
    </source>
</reference>
<evidence type="ECO:0000256" key="9">
    <source>
        <dbReference type="ARBA" id="ARBA00022884"/>
    </source>
</evidence>
<evidence type="ECO:0000256" key="13">
    <source>
        <dbReference type="ARBA" id="ARBA00030669"/>
    </source>
</evidence>
<dbReference type="SUPFAM" id="SSF53383">
    <property type="entry name" value="PLP-dependent transferases"/>
    <property type="match status" value="1"/>
</dbReference>
<feature type="modified residue" description="N6-(pyridoxal phosphate)lysine" evidence="19">
    <location>
        <position position="226"/>
    </location>
</feature>
<keyword evidence="8 17" id="KW-0808">Transferase</keyword>
<feature type="site" description="May act as a substrate filter by repelling compounds with a negatively charged alpha-carboxylate" evidence="19">
    <location>
        <position position="14"/>
    </location>
</feature>
<dbReference type="GO" id="GO:0005737">
    <property type="term" value="C:cytoplasm"/>
    <property type="evidence" value="ECO:0007669"/>
    <property type="project" value="UniProtKB-SubCell"/>
</dbReference>
<sequence length="445" mass="46771">MDSNNFDANAGVGEREARVASASVARRHFGLAHGVGRSGDITAEQPKAAGSSLMAKLTAHMATDALRAAGYKEVGHALVLPLATGMAVAQVLLALMRARPGARRVVWPRIDQKTCIKCVAMLGLQLDVVPLTLRGDELGTELAAVGAAIEGGEGGAENVLCVLTTASCFAPRACDDLAGVAKLCARLNVPHVVNNAYGIQAAGIAREVTSAWRKGRVDAVISSTDKNFMVPVGGSLIYAAKGHLGVVDAVGRAYPGRACAAPALDLFITLLEWGEQGWRGVLSARERMYGYAREKLAAAAAELGERLLETPGNPISLAMTLDSFDEDGGATSLGSMLFTRLVSGTRVVDRRKAQEVGGVTFSSFGAHSDEYPHTYVTVAAAVGTTEEDVDLFCERLLKSARDWRKRRAKDRARAEKAAAAAAAAVATEAVARNGDVTAEEAMREK</sequence>
<evidence type="ECO:0000256" key="12">
    <source>
        <dbReference type="ARBA" id="ARBA00023266"/>
    </source>
</evidence>
<evidence type="ECO:0000256" key="1">
    <source>
        <dbReference type="ARBA" id="ARBA00001933"/>
    </source>
</evidence>
<accession>A0A7S3BUL6</accession>
<comment type="pathway">
    <text evidence="3 17">Aminoacyl-tRNA biosynthesis; selenocysteinyl-tRNA(Sec) biosynthesis; selenocysteinyl-tRNA(Sec) from L-seryl-tRNA(Sec) (archaeal/eukaryal route): step 2/2.</text>
</comment>
<dbReference type="EC" id="2.9.1.2" evidence="5 17"/>
<evidence type="ECO:0000313" key="21">
    <source>
        <dbReference type="EMBL" id="CAE0145865.1"/>
    </source>
</evidence>
<organism evidence="21">
    <name type="scientific">Prasinoderma singulare</name>
    <dbReference type="NCBI Taxonomy" id="676789"/>
    <lineage>
        <taxon>Eukaryota</taxon>
        <taxon>Viridiplantae</taxon>
        <taxon>Prasinodermophyta</taxon>
        <taxon>Prasinodermophyceae</taxon>
        <taxon>Prasinodermales</taxon>
        <taxon>Prasinodermaceae</taxon>
        <taxon>Prasinoderma</taxon>
    </lineage>
</organism>
<feature type="binding site" evidence="18">
    <location>
        <position position="257"/>
    </location>
    <ligand>
        <name>substrate</name>
    </ligand>
</feature>
<comment type="function">
    <text evidence="2 17">Converts O-phosphoseryl-tRNA(Sec) to selenocysteinyl-tRNA(Sec) required for selenoprotein biosynthesis.</text>
</comment>
<keyword evidence="7 17" id="KW-0820">tRNA-binding</keyword>
<dbReference type="GO" id="GO:0000049">
    <property type="term" value="F:tRNA binding"/>
    <property type="evidence" value="ECO:0007669"/>
    <property type="project" value="UniProtKB-UniRule"/>
</dbReference>
<evidence type="ECO:0000256" key="7">
    <source>
        <dbReference type="ARBA" id="ARBA00022555"/>
    </source>
</evidence>
<feature type="binding site" evidence="18">
    <location>
        <position position="37"/>
    </location>
    <ligand>
        <name>substrate</name>
    </ligand>
</feature>
<feature type="binding site" evidence="18">
    <location>
        <position position="38"/>
    </location>
    <ligand>
        <name>substrate</name>
    </ligand>
</feature>
<feature type="binding site" evidence="18">
    <location>
        <position position="213"/>
    </location>
    <ligand>
        <name>tRNA</name>
        <dbReference type="ChEBI" id="CHEBI:17843"/>
    </ligand>
</feature>
<dbReference type="UniPathway" id="UPA00906">
    <property type="reaction ID" value="UER00898"/>
</dbReference>
<evidence type="ECO:0000256" key="14">
    <source>
        <dbReference type="ARBA" id="ARBA00032048"/>
    </source>
</evidence>
<dbReference type="GO" id="GO:0098621">
    <property type="term" value="F:O-phosphoseryl-tRNA(Sec) selenium transferase activity"/>
    <property type="evidence" value="ECO:0007669"/>
    <property type="project" value="UniProtKB-EC"/>
</dbReference>
<gene>
    <name evidence="21" type="ORF">PSIN1315_LOCUS10573</name>
</gene>
<comment type="subcellular location">
    <subcellularLocation>
        <location evidence="17">Cytoplasm</location>
    </subcellularLocation>
</comment>
<keyword evidence="12 17" id="KW-0711">Selenium</keyword>
<dbReference type="PANTHER" id="PTHR12944">
    <property type="entry name" value="SOLUBLE LIVER ANTIGEN/LIVER PANCREAS ANTIGEN"/>
    <property type="match status" value="1"/>
</dbReference>
<name>A0A7S3BUL6_9VIRI</name>
<keyword evidence="9 17" id="KW-0694">RNA-binding</keyword>
<comment type="similarity">
    <text evidence="4 17">Belongs to the SepSecS family.</text>
</comment>
<dbReference type="GO" id="GO:0001514">
    <property type="term" value="P:selenocysteine incorporation"/>
    <property type="evidence" value="ECO:0007669"/>
    <property type="project" value="TreeGrafter"/>
</dbReference>
<keyword evidence="20" id="KW-1133">Transmembrane helix</keyword>
<evidence type="ECO:0000256" key="18">
    <source>
        <dbReference type="PIRSR" id="PIRSR017689-1"/>
    </source>
</evidence>
<evidence type="ECO:0000256" key="17">
    <source>
        <dbReference type="PIRNR" id="PIRNR017689"/>
    </source>
</evidence>
<keyword evidence="20" id="KW-0812">Transmembrane</keyword>
<keyword evidence="20" id="KW-0472">Membrane</keyword>
<evidence type="ECO:0000256" key="5">
    <source>
        <dbReference type="ARBA" id="ARBA00012464"/>
    </source>
</evidence>
<proteinExistence type="inferred from homology"/>
<evidence type="ECO:0000256" key="4">
    <source>
        <dbReference type="ARBA" id="ARBA00007037"/>
    </source>
</evidence>
<dbReference type="PANTHER" id="PTHR12944:SF2">
    <property type="entry name" value="O-PHOSPHOSERYL-TRNA(SEC) SELENIUM TRANSFERASE"/>
    <property type="match status" value="1"/>
</dbReference>
<protein>
    <recommendedName>
        <fullName evidence="6 17">O-phosphoseryl-tRNA(Sec) selenium transferase</fullName>
        <ecNumber evidence="5 17">2.9.1.2</ecNumber>
    </recommendedName>
    <alternativeName>
        <fullName evidence="13 17">Selenocysteine synthase</fullName>
    </alternativeName>
    <alternativeName>
        <fullName evidence="14 17">Selenocysteinyl-tRNA(Sec) synthase</fullName>
    </alternativeName>
    <alternativeName>
        <fullName evidence="15 17">Sep-tRNA:Sec-tRNA synthase</fullName>
    </alternativeName>
</protein>
<evidence type="ECO:0000256" key="15">
    <source>
        <dbReference type="ARBA" id="ARBA00032693"/>
    </source>
</evidence>
<feature type="binding site" evidence="18">
    <location>
        <position position="340"/>
    </location>
    <ligand>
        <name>tRNA</name>
        <dbReference type="ChEBI" id="CHEBI:17843"/>
    </ligand>
</feature>
<keyword evidence="10 17" id="KW-0663">Pyridoxal phosphate</keyword>
<dbReference type="InterPro" id="IPR008829">
    <property type="entry name" value="SepSecS/SepCysS"/>
</dbReference>
<evidence type="ECO:0000256" key="10">
    <source>
        <dbReference type="ARBA" id="ARBA00022898"/>
    </source>
</evidence>
<evidence type="ECO:0000256" key="19">
    <source>
        <dbReference type="PIRSR" id="PIRSR017689-50"/>
    </source>
</evidence>
<evidence type="ECO:0000256" key="8">
    <source>
        <dbReference type="ARBA" id="ARBA00022679"/>
    </source>
</evidence>
<dbReference type="GO" id="GO:0001717">
    <property type="term" value="P:conversion of seryl-tRNAsec to selenocys-tRNAsec"/>
    <property type="evidence" value="ECO:0007669"/>
    <property type="project" value="UniProtKB-UniRule"/>
</dbReference>
<feature type="binding site" evidence="18">
    <location>
        <position position="405"/>
    </location>
    <ligand>
        <name>tRNA</name>
        <dbReference type="ChEBI" id="CHEBI:17843"/>
    </ligand>
</feature>
<keyword evidence="11 17" id="KW-0648">Protein biosynthesis</keyword>
<evidence type="ECO:0000256" key="11">
    <source>
        <dbReference type="ARBA" id="ARBA00022917"/>
    </source>
</evidence>
<evidence type="ECO:0000256" key="2">
    <source>
        <dbReference type="ARBA" id="ARBA00002552"/>
    </source>
</evidence>
<evidence type="ECO:0000256" key="3">
    <source>
        <dbReference type="ARBA" id="ARBA00004822"/>
    </source>
</evidence>
<feature type="binding site" evidence="18">
    <location>
        <position position="15"/>
    </location>
    <ligand>
        <name>pyridoxal 5'-phosphate</name>
        <dbReference type="ChEBI" id="CHEBI:597326"/>
    </ligand>
</feature>
<dbReference type="Pfam" id="PF05889">
    <property type="entry name" value="SepSecS"/>
    <property type="match status" value="1"/>
</dbReference>
<dbReference type="InterPro" id="IPR019872">
    <property type="entry name" value="Sec-tRNA_Se_transferase"/>
</dbReference>
<evidence type="ECO:0000256" key="6">
    <source>
        <dbReference type="ARBA" id="ARBA00021963"/>
    </source>
</evidence>
<feature type="transmembrane region" description="Helical" evidence="20">
    <location>
        <begin position="74"/>
        <end position="95"/>
    </location>
</feature>
<dbReference type="EMBL" id="HBHY01016322">
    <property type="protein sequence ID" value="CAE0145865.1"/>
    <property type="molecule type" value="Transcribed_RNA"/>
</dbReference>
<dbReference type="InterPro" id="IPR015424">
    <property type="entry name" value="PyrdxlP-dep_Trfase"/>
</dbReference>
<keyword evidence="17" id="KW-0963">Cytoplasm</keyword>
<comment type="cofactor">
    <cofactor evidence="1 17 19">
        <name>pyridoxal 5'-phosphate</name>
        <dbReference type="ChEBI" id="CHEBI:597326"/>
    </cofactor>
</comment>
<dbReference type="InterPro" id="IPR015421">
    <property type="entry name" value="PyrdxlP-dep_Trfase_major"/>
</dbReference>
<feature type="binding site" evidence="18">
    <location>
        <position position="45"/>
    </location>
    <ligand>
        <name>substrate</name>
    </ligand>
</feature>
<evidence type="ECO:0000256" key="16">
    <source>
        <dbReference type="ARBA" id="ARBA00048808"/>
    </source>
</evidence>
<dbReference type="PIRSF" id="PIRSF017689">
    <property type="entry name" value="SepSecS"/>
    <property type="match status" value="1"/>
</dbReference>
<dbReference type="Gene3D" id="3.40.640.10">
    <property type="entry name" value="Type I PLP-dependent aspartate aminotransferase-like (Major domain)"/>
    <property type="match status" value="1"/>
</dbReference>